<dbReference type="GO" id="GO:0010008">
    <property type="term" value="C:endosome membrane"/>
    <property type="evidence" value="ECO:0007669"/>
    <property type="project" value="TreeGrafter"/>
</dbReference>
<evidence type="ECO:0000256" key="3">
    <source>
        <dbReference type="ARBA" id="ARBA00022448"/>
    </source>
</evidence>
<comment type="function">
    <text evidence="7">Part of the AP-3 complex, an adaptor-related complex which seems to be clathrin-associated. The complex is associated with the Golgi region as well as more peripheral structures. It facilitates the budding of vesicles from the Golgi membrane and may be directly involved in trafficking to the vacuole. It also function in maintaining the identity of lytic vacuoles and in regulating the transition between storage and lytic vacuoles.</text>
</comment>
<gene>
    <name evidence="10" type="ORF">IEQ34_008036</name>
</gene>
<keyword evidence="3 7" id="KW-0813">Transport</keyword>
<keyword evidence="6" id="KW-0472">Membrane</keyword>
<evidence type="ECO:0000256" key="5">
    <source>
        <dbReference type="ARBA" id="ARBA00022927"/>
    </source>
</evidence>
<keyword evidence="4" id="KW-0677">Repeat</keyword>
<proteinExistence type="inferred from homology"/>
<sequence>MAADASSTVGSSASSSGGFAPFLVDSLFQRSLDDMIKALRSAPGGESSLIHRLLAEIRREIRSTDSDTKFFALQKLTYLSSIYFLDMSWAAFHALELLASSVPAFKRTAYLSASLSFHPSSTDLLPLATHQIRKDLQSPNPSLSSPALHLLALSSSPDLALHLSNDLLSLLSSPRAAVHVRCRAVITSLPVLRLTPDSARAFLPKLVEALSPSSPLLSAAAGIFCELVCSGDPRPYLPLAPDFHQVLLECRNNWILIKILKIFARLIVLEPRLKRKLVDPICELMRRSPAKSLVFECLRVVFCSFPDEETAFQLAVDKVKEFVAADDDPNLRFLGLHALAMLGPGQSWAVEENREAIVKSLADPDPNIRHEALRLIMNMVFENNVVEISSLLINYALRSDPEFSNEILDAILVTCSRNFYELVLDFDWYVSLLAEMVRNPHFMKGEEVERQLIDIGLRVKEARSELIRVARVFLIDPALLGNQFLHRVLSAAAWISGEYIQFSRNPLEIVEALLQPRTSLLPSPVRAVYIQAVFKIVTFCFNFFVNVGVVSDSKCNTDENTGAESEDSSDVTTFKMESLEMKELLTSKSIIYILNLIVTALVPLSECDEVEVQERACNVLGLVLLLNGIEEWKTDDVDWRIDGKIREIVRVMSAAFSEELGPVSMHAQKRVLVPEGLELKENLSDLDVILGNNDVPSSLSISFSSRIHSHNEDKEESEPATESTSLLAEHRKQHGLYYLPTDKDENGSNEYPRANDVTNSVSSEKTTNDLLKLTDQSLISRSTKPAKPRPTVVKLDEGVDLPSSSSKYVKEPTGDQLSGAVRDVLFRSDETSQTIQKTLSENYTQRRANETSTISNVDSLLKDNSSPHEREIGSSSSRKNKHHSQGKERNRKTRKNETKEEKGNRSSARSSHHHGRHKLKQRVESGDPSLDKGTQTQAIQDFLL</sequence>
<keyword evidence="5 7" id="KW-0653">Protein transport</keyword>
<dbReference type="GO" id="GO:0006896">
    <property type="term" value="P:Golgi to vacuole transport"/>
    <property type="evidence" value="ECO:0007669"/>
    <property type="project" value="TreeGrafter"/>
</dbReference>
<feature type="compositionally biased region" description="Polar residues" evidence="8">
    <location>
        <begin position="756"/>
        <end position="783"/>
    </location>
</feature>
<dbReference type="InterPro" id="IPR002553">
    <property type="entry name" value="Clathrin/coatomer_adapt-like_N"/>
</dbReference>
<dbReference type="AlphaFoldDB" id="A0AAV7GPA6"/>
<keyword evidence="11" id="KW-1185">Reference proteome</keyword>
<evidence type="ECO:0000313" key="11">
    <source>
        <dbReference type="Proteomes" id="UP000775213"/>
    </source>
</evidence>
<evidence type="ECO:0000256" key="1">
    <source>
        <dbReference type="ARBA" id="ARBA00004308"/>
    </source>
</evidence>
<feature type="compositionally biased region" description="Polar residues" evidence="8">
    <location>
        <begin position="840"/>
        <end position="864"/>
    </location>
</feature>
<name>A0AAV7GPA6_DENCH</name>
<evidence type="ECO:0000256" key="2">
    <source>
        <dbReference type="ARBA" id="ARBA00006613"/>
    </source>
</evidence>
<comment type="subcellular location">
    <subcellularLocation>
        <location evidence="1">Endomembrane system</location>
    </subcellularLocation>
    <subcellularLocation>
        <location evidence="7">Golgi apparatus</location>
    </subcellularLocation>
</comment>
<dbReference type="InterPro" id="IPR016024">
    <property type="entry name" value="ARM-type_fold"/>
</dbReference>
<feature type="domain" description="Clathrin/coatomer adaptor adaptin-like N-terminal" evidence="9">
    <location>
        <begin position="48"/>
        <end position="623"/>
    </location>
</feature>
<evidence type="ECO:0000256" key="6">
    <source>
        <dbReference type="ARBA" id="ARBA00023136"/>
    </source>
</evidence>
<dbReference type="SUPFAM" id="SSF48371">
    <property type="entry name" value="ARM repeat"/>
    <property type="match status" value="1"/>
</dbReference>
<dbReference type="GO" id="GO:0006623">
    <property type="term" value="P:protein targeting to vacuole"/>
    <property type="evidence" value="ECO:0007669"/>
    <property type="project" value="TreeGrafter"/>
</dbReference>
<feature type="compositionally biased region" description="Basic residues" evidence="8">
    <location>
        <begin position="910"/>
        <end position="920"/>
    </location>
</feature>
<comment type="caution">
    <text evidence="10">The sequence shown here is derived from an EMBL/GenBank/DDBJ whole genome shotgun (WGS) entry which is preliminary data.</text>
</comment>
<dbReference type="InterPro" id="IPR011989">
    <property type="entry name" value="ARM-like"/>
</dbReference>
<comment type="similarity">
    <text evidence="2 7">Belongs to the adaptor complexes large subunit family.</text>
</comment>
<dbReference type="Gene3D" id="1.25.10.10">
    <property type="entry name" value="Leucine-rich Repeat Variant"/>
    <property type="match status" value="1"/>
</dbReference>
<evidence type="ECO:0000256" key="8">
    <source>
        <dbReference type="SAM" id="MobiDB-lite"/>
    </source>
</evidence>
<organism evidence="10 11">
    <name type="scientific">Dendrobium chrysotoxum</name>
    <name type="common">Orchid</name>
    <dbReference type="NCBI Taxonomy" id="161865"/>
    <lineage>
        <taxon>Eukaryota</taxon>
        <taxon>Viridiplantae</taxon>
        <taxon>Streptophyta</taxon>
        <taxon>Embryophyta</taxon>
        <taxon>Tracheophyta</taxon>
        <taxon>Spermatophyta</taxon>
        <taxon>Magnoliopsida</taxon>
        <taxon>Liliopsida</taxon>
        <taxon>Asparagales</taxon>
        <taxon>Orchidaceae</taxon>
        <taxon>Epidendroideae</taxon>
        <taxon>Malaxideae</taxon>
        <taxon>Dendrobiinae</taxon>
        <taxon>Dendrobium</taxon>
    </lineage>
</organism>
<evidence type="ECO:0000256" key="4">
    <source>
        <dbReference type="ARBA" id="ARBA00022737"/>
    </source>
</evidence>
<evidence type="ECO:0000256" key="7">
    <source>
        <dbReference type="PIRNR" id="PIRNR037092"/>
    </source>
</evidence>
<reference evidence="10 11" key="1">
    <citation type="journal article" date="2021" name="Hortic Res">
        <title>Chromosome-scale assembly of the Dendrobium chrysotoxum genome enhances the understanding of orchid evolution.</title>
        <authorList>
            <person name="Zhang Y."/>
            <person name="Zhang G.Q."/>
            <person name="Zhang D."/>
            <person name="Liu X.D."/>
            <person name="Xu X.Y."/>
            <person name="Sun W.H."/>
            <person name="Yu X."/>
            <person name="Zhu X."/>
            <person name="Wang Z.W."/>
            <person name="Zhao X."/>
            <person name="Zhong W.Y."/>
            <person name="Chen H."/>
            <person name="Yin W.L."/>
            <person name="Huang T."/>
            <person name="Niu S.C."/>
            <person name="Liu Z.J."/>
        </authorList>
    </citation>
    <scope>NUCLEOTIDE SEQUENCE [LARGE SCALE GENOMIC DNA]</scope>
    <source>
        <strain evidence="10">Lindl</strain>
    </source>
</reference>
<dbReference type="Proteomes" id="UP000775213">
    <property type="component" value="Unassembled WGS sequence"/>
</dbReference>
<feature type="compositionally biased region" description="Polar residues" evidence="8">
    <location>
        <begin position="932"/>
        <end position="944"/>
    </location>
</feature>
<feature type="region of interest" description="Disordered" evidence="8">
    <location>
        <begin position="739"/>
        <end position="815"/>
    </location>
</feature>
<dbReference type="EMBL" id="JAGFBR010000008">
    <property type="protein sequence ID" value="KAH0463454.1"/>
    <property type="molecule type" value="Genomic_DNA"/>
</dbReference>
<dbReference type="GO" id="GO:0005794">
    <property type="term" value="C:Golgi apparatus"/>
    <property type="evidence" value="ECO:0007669"/>
    <property type="project" value="UniProtKB-SubCell"/>
</dbReference>
<protein>
    <recommendedName>
        <fullName evidence="7">AP-3 complex subunit delta</fullName>
    </recommendedName>
</protein>
<dbReference type="PANTHER" id="PTHR22781:SF12">
    <property type="entry name" value="AP-3 COMPLEX SUBUNIT DELTA-1"/>
    <property type="match status" value="1"/>
</dbReference>
<feature type="region of interest" description="Disordered" evidence="8">
    <location>
        <begin position="840"/>
        <end position="944"/>
    </location>
</feature>
<feature type="compositionally biased region" description="Basic and acidic residues" evidence="8">
    <location>
        <begin position="895"/>
        <end position="904"/>
    </location>
</feature>
<dbReference type="InterPro" id="IPR017105">
    <property type="entry name" value="AP3_complex_dsu"/>
</dbReference>
<keyword evidence="7" id="KW-0333">Golgi apparatus</keyword>
<dbReference type="PIRSF" id="PIRSF037092">
    <property type="entry name" value="AP3_complex_delta"/>
    <property type="match status" value="1"/>
</dbReference>
<accession>A0AAV7GPA6</accession>
<evidence type="ECO:0000313" key="10">
    <source>
        <dbReference type="EMBL" id="KAH0463454.1"/>
    </source>
</evidence>
<dbReference type="PANTHER" id="PTHR22781">
    <property type="entry name" value="DELTA ADAPTIN-RELATED"/>
    <property type="match status" value="1"/>
</dbReference>
<evidence type="ECO:0000259" key="9">
    <source>
        <dbReference type="Pfam" id="PF01602"/>
    </source>
</evidence>
<dbReference type="GO" id="GO:0030123">
    <property type="term" value="C:AP-3 adaptor complex"/>
    <property type="evidence" value="ECO:0007669"/>
    <property type="project" value="InterPro"/>
</dbReference>
<feature type="compositionally biased region" description="Basic residues" evidence="8">
    <location>
        <begin position="878"/>
        <end position="894"/>
    </location>
</feature>
<dbReference type="Pfam" id="PF01602">
    <property type="entry name" value="Adaptin_N"/>
    <property type="match status" value="1"/>
</dbReference>
<comment type="subunit">
    <text evidence="7">Adaptor protein complex 3 (AP-3) is a heterotetramer.</text>
</comment>